<dbReference type="InterPro" id="IPR037219">
    <property type="entry name" value="Peptidase_M41-like"/>
</dbReference>
<sequence>MDRQLKRARIAHHEAAHAVIGRAVGLTVTKVRRYSVGLGPFDPELATEELQFLFAGMYADVRLLTEHGYPRAKALRMAKPPAGHDLRAARSLVRSMRKDYQTRLNLKRAERDAARLVDRHWASITRMANKHL</sequence>
<accession>A0ABW2BSJ6</accession>
<dbReference type="RefSeq" id="WP_345406797.1">
    <property type="nucleotide sequence ID" value="NZ_BAABLA010000123.1"/>
</dbReference>
<reference evidence="2" key="1">
    <citation type="journal article" date="2019" name="Int. J. Syst. Evol. Microbiol.">
        <title>The Global Catalogue of Microorganisms (GCM) 10K type strain sequencing project: providing services to taxonomists for standard genome sequencing and annotation.</title>
        <authorList>
            <consortium name="The Broad Institute Genomics Platform"/>
            <consortium name="The Broad Institute Genome Sequencing Center for Infectious Disease"/>
            <person name="Wu L."/>
            <person name="Ma J."/>
        </authorList>
    </citation>
    <scope>NUCLEOTIDE SEQUENCE [LARGE SCALE GENOMIC DNA]</scope>
    <source>
        <strain evidence="2">KCTC 32255</strain>
    </source>
</reference>
<evidence type="ECO:0000313" key="2">
    <source>
        <dbReference type="Proteomes" id="UP001596337"/>
    </source>
</evidence>
<proteinExistence type="predicted"/>
<dbReference type="EMBL" id="JBHSXX010000001">
    <property type="protein sequence ID" value="MFC6866007.1"/>
    <property type="molecule type" value="Genomic_DNA"/>
</dbReference>
<protein>
    <recommendedName>
        <fullName evidence="3">Peptidase family M41</fullName>
    </recommendedName>
</protein>
<evidence type="ECO:0000313" key="1">
    <source>
        <dbReference type="EMBL" id="MFC6866007.1"/>
    </source>
</evidence>
<organism evidence="1 2">
    <name type="scientific">Haloechinothrix salitolerans</name>
    <dbReference type="NCBI Taxonomy" id="926830"/>
    <lineage>
        <taxon>Bacteria</taxon>
        <taxon>Bacillati</taxon>
        <taxon>Actinomycetota</taxon>
        <taxon>Actinomycetes</taxon>
        <taxon>Pseudonocardiales</taxon>
        <taxon>Pseudonocardiaceae</taxon>
        <taxon>Haloechinothrix</taxon>
    </lineage>
</organism>
<gene>
    <name evidence="1" type="ORF">ACFQGD_02490</name>
</gene>
<comment type="caution">
    <text evidence="1">The sequence shown here is derived from an EMBL/GenBank/DDBJ whole genome shotgun (WGS) entry which is preliminary data.</text>
</comment>
<evidence type="ECO:0008006" key="3">
    <source>
        <dbReference type="Google" id="ProtNLM"/>
    </source>
</evidence>
<keyword evidence="2" id="KW-1185">Reference proteome</keyword>
<dbReference type="SUPFAM" id="SSF140990">
    <property type="entry name" value="FtsH protease domain-like"/>
    <property type="match status" value="1"/>
</dbReference>
<name>A0ABW2BSJ6_9PSEU</name>
<dbReference type="Proteomes" id="UP001596337">
    <property type="component" value="Unassembled WGS sequence"/>
</dbReference>